<dbReference type="InterPro" id="IPR000682">
    <property type="entry name" value="PCMT"/>
</dbReference>
<gene>
    <name evidence="12" type="ORF">GCM10022214_11160</name>
</gene>
<dbReference type="Pfam" id="PF01135">
    <property type="entry name" value="PCMT"/>
    <property type="match status" value="1"/>
</dbReference>
<evidence type="ECO:0000256" key="2">
    <source>
        <dbReference type="ARBA" id="ARBA00005369"/>
    </source>
</evidence>
<evidence type="ECO:0000313" key="13">
    <source>
        <dbReference type="Proteomes" id="UP001500683"/>
    </source>
</evidence>
<dbReference type="SUPFAM" id="SSF53335">
    <property type="entry name" value="S-adenosyl-L-methionine-dependent methyltransferases"/>
    <property type="match status" value="1"/>
</dbReference>
<evidence type="ECO:0000256" key="6">
    <source>
        <dbReference type="ARBA" id="ARBA00022603"/>
    </source>
</evidence>
<evidence type="ECO:0000256" key="11">
    <source>
        <dbReference type="ARBA" id="ARBA00031350"/>
    </source>
</evidence>
<evidence type="ECO:0000256" key="8">
    <source>
        <dbReference type="ARBA" id="ARBA00022691"/>
    </source>
</evidence>
<accession>A0ABP7V5U0</accession>
<reference evidence="13" key="1">
    <citation type="journal article" date="2019" name="Int. J. Syst. Evol. Microbiol.">
        <title>The Global Catalogue of Microorganisms (GCM) 10K type strain sequencing project: providing services to taxonomists for standard genome sequencing and annotation.</title>
        <authorList>
            <consortium name="The Broad Institute Genomics Platform"/>
            <consortium name="The Broad Institute Genome Sequencing Center for Infectious Disease"/>
            <person name="Wu L."/>
            <person name="Ma J."/>
        </authorList>
    </citation>
    <scope>NUCLEOTIDE SEQUENCE [LARGE SCALE GENOMIC DNA]</scope>
    <source>
        <strain evidence="13">JCM 16702</strain>
    </source>
</reference>
<organism evidence="12 13">
    <name type="scientific">Actinomadura miaoliensis</name>
    <dbReference type="NCBI Taxonomy" id="430685"/>
    <lineage>
        <taxon>Bacteria</taxon>
        <taxon>Bacillati</taxon>
        <taxon>Actinomycetota</taxon>
        <taxon>Actinomycetes</taxon>
        <taxon>Streptosporangiales</taxon>
        <taxon>Thermomonosporaceae</taxon>
        <taxon>Actinomadura</taxon>
    </lineage>
</organism>
<dbReference type="PROSITE" id="PS01279">
    <property type="entry name" value="PCMT"/>
    <property type="match status" value="1"/>
</dbReference>
<name>A0ABP7V5U0_9ACTN</name>
<dbReference type="GO" id="GO:0008168">
    <property type="term" value="F:methyltransferase activity"/>
    <property type="evidence" value="ECO:0007669"/>
    <property type="project" value="UniProtKB-KW"/>
</dbReference>
<evidence type="ECO:0000256" key="5">
    <source>
        <dbReference type="ARBA" id="ARBA00022490"/>
    </source>
</evidence>
<comment type="subcellular location">
    <subcellularLocation>
        <location evidence="1">Cytoplasm</location>
    </subcellularLocation>
</comment>
<keyword evidence="8" id="KW-0949">S-adenosyl-L-methionine</keyword>
<dbReference type="PANTHER" id="PTHR11579">
    <property type="entry name" value="PROTEIN-L-ISOASPARTATE O-METHYLTRANSFERASE"/>
    <property type="match status" value="1"/>
</dbReference>
<dbReference type="CDD" id="cd02440">
    <property type="entry name" value="AdoMet_MTases"/>
    <property type="match status" value="1"/>
</dbReference>
<keyword evidence="7" id="KW-0808">Transferase</keyword>
<proteinExistence type="inferred from homology"/>
<dbReference type="EC" id="2.1.1.77" evidence="3"/>
<dbReference type="GO" id="GO:0032259">
    <property type="term" value="P:methylation"/>
    <property type="evidence" value="ECO:0007669"/>
    <property type="project" value="UniProtKB-KW"/>
</dbReference>
<keyword evidence="13" id="KW-1185">Reference proteome</keyword>
<evidence type="ECO:0000256" key="7">
    <source>
        <dbReference type="ARBA" id="ARBA00022679"/>
    </source>
</evidence>
<dbReference type="Proteomes" id="UP001500683">
    <property type="component" value="Unassembled WGS sequence"/>
</dbReference>
<dbReference type="Gene3D" id="3.40.50.150">
    <property type="entry name" value="Vaccinia Virus protein VP39"/>
    <property type="match status" value="1"/>
</dbReference>
<dbReference type="EMBL" id="BAAAZG010000002">
    <property type="protein sequence ID" value="GAA4060234.1"/>
    <property type="molecule type" value="Genomic_DNA"/>
</dbReference>
<keyword evidence="5" id="KW-0963">Cytoplasm</keyword>
<evidence type="ECO:0000256" key="3">
    <source>
        <dbReference type="ARBA" id="ARBA00011890"/>
    </source>
</evidence>
<evidence type="ECO:0000256" key="1">
    <source>
        <dbReference type="ARBA" id="ARBA00004496"/>
    </source>
</evidence>
<keyword evidence="6 12" id="KW-0489">Methyltransferase</keyword>
<comment type="similarity">
    <text evidence="2">Belongs to the methyltransferase superfamily. L-isoaspartyl/D-aspartyl protein methyltransferase family.</text>
</comment>
<dbReference type="PANTHER" id="PTHR11579:SF0">
    <property type="entry name" value="PROTEIN-L-ISOASPARTATE(D-ASPARTATE) O-METHYLTRANSFERASE"/>
    <property type="match status" value="1"/>
</dbReference>
<evidence type="ECO:0000256" key="4">
    <source>
        <dbReference type="ARBA" id="ARBA00013346"/>
    </source>
</evidence>
<comment type="caution">
    <text evidence="12">The sequence shown here is derived from an EMBL/GenBank/DDBJ whole genome shotgun (WGS) entry which is preliminary data.</text>
</comment>
<protein>
    <recommendedName>
        <fullName evidence="4">Protein-L-isoaspartate O-methyltransferase</fullName>
        <ecNumber evidence="3">2.1.1.77</ecNumber>
    </recommendedName>
    <alternativeName>
        <fullName evidence="11">L-isoaspartyl protein carboxyl methyltransferase</fullName>
    </alternativeName>
    <alternativeName>
        <fullName evidence="9">Protein L-isoaspartyl methyltransferase</fullName>
    </alternativeName>
    <alternativeName>
        <fullName evidence="10">Protein-beta-aspartate methyltransferase</fullName>
    </alternativeName>
</protein>
<evidence type="ECO:0000313" key="12">
    <source>
        <dbReference type="EMBL" id="GAA4060234.1"/>
    </source>
</evidence>
<evidence type="ECO:0000256" key="10">
    <source>
        <dbReference type="ARBA" id="ARBA00031323"/>
    </source>
</evidence>
<evidence type="ECO:0000256" key="9">
    <source>
        <dbReference type="ARBA" id="ARBA00030757"/>
    </source>
</evidence>
<sequence>MTTTAQRIDHLADALEASGELTDPTWRRAMHAVPRHLFVPERGYAMPCHPEAGPLPHAIDRDADPDQWWTAVYSNMSIITQRDDGASDPASADGAASSSNSAPGVVFPFLELLSPTMGERILDIGTGTGWTAALLADRVGSENVTSVEIDPTIAAQAAENLRTAGYTPTLVVGDGTEGWPQGAPYDGIHVTAGVRDIPYAWVKQLRPGGRAVLPWMPEGMGGFKVKMTTTPEGHGIGTFHGRAGYMMLRSQRPTSVWADRHRDEAQVTKTRLDPRQIEDAGDGAELAMLMDVPGLFTLRMANPDGTMSYLLAEVGNPDGAWAACDSSPTGEHTVTQYGERRLWDEVETAFAQWTERGSPGPERFGLLISELGTRLWLDDPPQAP</sequence>
<dbReference type="InterPro" id="IPR029063">
    <property type="entry name" value="SAM-dependent_MTases_sf"/>
</dbReference>